<evidence type="ECO:0000313" key="7">
    <source>
        <dbReference type="EMBL" id="ONI07551.1"/>
    </source>
</evidence>
<dbReference type="Proteomes" id="UP000006882">
    <property type="component" value="Chromosome G5"/>
</dbReference>
<evidence type="ECO:0000259" key="6">
    <source>
        <dbReference type="PROSITE" id="PS50888"/>
    </source>
</evidence>
<keyword evidence="3" id="KW-0804">Transcription</keyword>
<feature type="region of interest" description="Disordered" evidence="5">
    <location>
        <begin position="560"/>
        <end position="598"/>
    </location>
</feature>
<keyword evidence="2" id="KW-0805">Transcription regulation</keyword>
<dbReference type="InterPro" id="IPR025610">
    <property type="entry name" value="MYC/MYB_N"/>
</dbReference>
<evidence type="ECO:0000313" key="8">
    <source>
        <dbReference type="Proteomes" id="UP000006882"/>
    </source>
</evidence>
<keyword evidence="8" id="KW-1185">Reference proteome</keyword>
<evidence type="ECO:0000256" key="4">
    <source>
        <dbReference type="ARBA" id="ARBA00023242"/>
    </source>
</evidence>
<dbReference type="PANTHER" id="PTHR46196:SF2">
    <property type="entry name" value="TRANSCRIPTION FACTOR BHLH157"/>
    <property type="match status" value="1"/>
</dbReference>
<dbReference type="OrthoDB" id="1883654at2759"/>
<name>A0A251P7J9_PRUPE</name>
<sequence>MGEAGKSSVIRETLESLCVSNGWSYGVFWRFDKRNSMLLTMGDAYYEEHMGAVMDSMLPQVHMLGEGIIGQTAFTGKHRWMHSDAPSGEWSSCNSLESQDMFQDDSELRCQFSSGIKTIATISVEPRGVIQFGSTKKIMERSEVLDETKRLFWEMESLDGLIPLENVPSCLNNGTNDLNELFASLISSGNSYNGDVTWTLGDKFKELRGNDTSAMNLHSTSSDDIGSADKTPWFSTWSTESSYLTSFDPQLTSEIRVQDSHESCRNTAQNIQMESTFTSLADLAKPIQGSCGYQMDNQHSLHGFPVEFNPTDFTTNISKFCQVDDLSQWFAASPEQNINGMATTLNDDLSQVMESTSGSSGLVKGDRFIDAPIEHPDNSMHSSITNPFNAGGHENSVFIQNAENGLFDGLGPDFGCGQVGECWEDIMVPAVSGGYLNTGTALTKCFSEPEVGSMTAPRKGLFSELGLEELLNGISTTTSSVFKSSLEDLSSTTRKRKSECSSVNSNQVQFARLAGSSGSMHSTEPLYNLDKTNSLVPKKDFFPKSQVGLWIDDSYSVNARSAAQDKQQQAEEHTKTTRKRARPGESTRPRPKDRQQIQDRMKELRGIIPSGGKCSIDSLLDRTIKYMLFLQSVTKYADKLKQAHEPKLIGKENGVVLKDNNNRSAGNTWALAVEGQTVVCPIIVEDLSPPGQMLIEMLCEEQGFFLEIADIIRGFGLNILKGEMESREDKIWARFIVEANRHVTRIDVFWSLLRLLQQTTNNVVDPTNLPTNIVDSGVPILDSCQQQSLPPPISLS</sequence>
<dbReference type="GO" id="GO:0006355">
    <property type="term" value="P:regulation of DNA-templated transcription"/>
    <property type="evidence" value="ECO:0000318"/>
    <property type="project" value="GO_Central"/>
</dbReference>
<feature type="compositionally biased region" description="Basic and acidic residues" evidence="5">
    <location>
        <begin position="582"/>
        <end position="598"/>
    </location>
</feature>
<dbReference type="InterPro" id="IPR011598">
    <property type="entry name" value="bHLH_dom"/>
</dbReference>
<dbReference type="SUPFAM" id="SSF47459">
    <property type="entry name" value="HLH, helix-loop-helix DNA-binding domain"/>
    <property type="match status" value="1"/>
</dbReference>
<dbReference type="InterPro" id="IPR036638">
    <property type="entry name" value="HLH_DNA-bd_sf"/>
</dbReference>
<dbReference type="Gramene" id="ONI07551">
    <property type="protein sequence ID" value="ONI07551"/>
    <property type="gene ID" value="PRUPE_5G127100"/>
</dbReference>
<organism evidence="7 8">
    <name type="scientific">Prunus persica</name>
    <name type="common">Peach</name>
    <name type="synonym">Amygdalus persica</name>
    <dbReference type="NCBI Taxonomy" id="3760"/>
    <lineage>
        <taxon>Eukaryota</taxon>
        <taxon>Viridiplantae</taxon>
        <taxon>Streptophyta</taxon>
        <taxon>Embryophyta</taxon>
        <taxon>Tracheophyta</taxon>
        <taxon>Spermatophyta</taxon>
        <taxon>Magnoliopsida</taxon>
        <taxon>eudicotyledons</taxon>
        <taxon>Gunneridae</taxon>
        <taxon>Pentapetalae</taxon>
        <taxon>rosids</taxon>
        <taxon>fabids</taxon>
        <taxon>Rosales</taxon>
        <taxon>Rosaceae</taxon>
        <taxon>Amygdaloideae</taxon>
        <taxon>Amygdaleae</taxon>
        <taxon>Prunus</taxon>
    </lineage>
</organism>
<evidence type="ECO:0000256" key="2">
    <source>
        <dbReference type="ARBA" id="ARBA00023015"/>
    </source>
</evidence>
<accession>A0A251P7J9</accession>
<dbReference type="InterPro" id="IPR043561">
    <property type="entry name" value="LHW-like"/>
</dbReference>
<proteinExistence type="predicted"/>
<reference evidence="7 8" key="1">
    <citation type="journal article" date="2013" name="Nat. Genet.">
        <title>The high-quality draft genome of peach (Prunus persica) identifies unique patterns of genetic diversity, domestication and genome evolution.</title>
        <authorList>
            <consortium name="International Peach Genome Initiative"/>
            <person name="Verde I."/>
            <person name="Abbott A.G."/>
            <person name="Scalabrin S."/>
            <person name="Jung S."/>
            <person name="Shu S."/>
            <person name="Marroni F."/>
            <person name="Zhebentyayeva T."/>
            <person name="Dettori M.T."/>
            <person name="Grimwood J."/>
            <person name="Cattonaro F."/>
            <person name="Zuccolo A."/>
            <person name="Rossini L."/>
            <person name="Jenkins J."/>
            <person name="Vendramin E."/>
            <person name="Meisel L.A."/>
            <person name="Decroocq V."/>
            <person name="Sosinski B."/>
            <person name="Prochnik S."/>
            <person name="Mitros T."/>
            <person name="Policriti A."/>
            <person name="Cipriani G."/>
            <person name="Dondini L."/>
            <person name="Ficklin S."/>
            <person name="Goodstein D.M."/>
            <person name="Xuan P."/>
            <person name="Del Fabbro C."/>
            <person name="Aramini V."/>
            <person name="Copetti D."/>
            <person name="Gonzalez S."/>
            <person name="Horner D.S."/>
            <person name="Falchi R."/>
            <person name="Lucas S."/>
            <person name="Mica E."/>
            <person name="Maldonado J."/>
            <person name="Lazzari B."/>
            <person name="Bielenberg D."/>
            <person name="Pirona R."/>
            <person name="Miculan M."/>
            <person name="Barakat A."/>
            <person name="Testolin R."/>
            <person name="Stella A."/>
            <person name="Tartarini S."/>
            <person name="Tonutti P."/>
            <person name="Arus P."/>
            <person name="Orellana A."/>
            <person name="Wells C."/>
            <person name="Main D."/>
            <person name="Vizzotto G."/>
            <person name="Silva H."/>
            <person name="Salamini F."/>
            <person name="Schmutz J."/>
            <person name="Morgante M."/>
            <person name="Rokhsar D.S."/>
        </authorList>
    </citation>
    <scope>NUCLEOTIDE SEQUENCE [LARGE SCALE GENOMIC DNA]</scope>
    <source>
        <strain evidence="8">cv. Nemared</strain>
    </source>
</reference>
<dbReference type="AlphaFoldDB" id="A0A251P7J9"/>
<dbReference type="Pfam" id="PF23176">
    <property type="entry name" value="bHLH_LHW"/>
    <property type="match status" value="1"/>
</dbReference>
<dbReference type="GO" id="GO:0005634">
    <property type="term" value="C:nucleus"/>
    <property type="evidence" value="ECO:0007669"/>
    <property type="project" value="UniProtKB-SubCell"/>
</dbReference>
<keyword evidence="4" id="KW-0539">Nucleus</keyword>
<dbReference type="GO" id="GO:0046983">
    <property type="term" value="F:protein dimerization activity"/>
    <property type="evidence" value="ECO:0007669"/>
    <property type="project" value="InterPro"/>
</dbReference>
<dbReference type="GO" id="GO:0003700">
    <property type="term" value="F:DNA-binding transcription factor activity"/>
    <property type="evidence" value="ECO:0007669"/>
    <property type="project" value="InterPro"/>
</dbReference>
<dbReference type="Pfam" id="PF14215">
    <property type="entry name" value="bHLH-MYC_N"/>
    <property type="match status" value="2"/>
</dbReference>
<feature type="domain" description="BHLH" evidence="6">
    <location>
        <begin position="581"/>
        <end position="630"/>
    </location>
</feature>
<evidence type="ECO:0000256" key="3">
    <source>
        <dbReference type="ARBA" id="ARBA00023163"/>
    </source>
</evidence>
<dbReference type="SMR" id="A0A251P7J9"/>
<evidence type="ECO:0000256" key="5">
    <source>
        <dbReference type="SAM" id="MobiDB-lite"/>
    </source>
</evidence>
<evidence type="ECO:0000256" key="1">
    <source>
        <dbReference type="ARBA" id="ARBA00004123"/>
    </source>
</evidence>
<protein>
    <recommendedName>
        <fullName evidence="6">BHLH domain-containing protein</fullName>
    </recommendedName>
</protein>
<gene>
    <name evidence="7" type="ORF">PRUPE_5G127100</name>
</gene>
<dbReference type="PANTHER" id="PTHR46196">
    <property type="entry name" value="TRANSCRIPTION FACTOR BHLH155-LIKE ISOFORM X1-RELATED"/>
    <property type="match status" value="1"/>
</dbReference>
<dbReference type="EMBL" id="CM007655">
    <property type="protein sequence ID" value="ONI07551.1"/>
    <property type="molecule type" value="Genomic_DNA"/>
</dbReference>
<dbReference type="eggNOG" id="ENOG502QQES">
    <property type="taxonomic scope" value="Eukaryota"/>
</dbReference>
<dbReference type="STRING" id="3760.A0A251P7J9"/>
<comment type="subcellular location">
    <subcellularLocation>
        <location evidence="1">Nucleus</location>
    </subcellularLocation>
</comment>
<dbReference type="PROSITE" id="PS50888">
    <property type="entry name" value="BHLH"/>
    <property type="match status" value="1"/>
</dbReference>